<dbReference type="AlphaFoldDB" id="D0NVJ2"/>
<proteinExistence type="predicted"/>
<dbReference type="HOGENOM" id="CLU_025713_0_0_1"/>
<dbReference type="PANTHER" id="PTHR13318">
    <property type="entry name" value="PARTNER OF PAIRED, ISOFORM B-RELATED"/>
    <property type="match status" value="1"/>
</dbReference>
<dbReference type="Gene3D" id="3.80.10.10">
    <property type="entry name" value="Ribonuclease Inhibitor"/>
    <property type="match status" value="1"/>
</dbReference>
<dbReference type="InterPro" id="IPR032675">
    <property type="entry name" value="LRR_dom_sf"/>
</dbReference>
<keyword evidence="2" id="KW-1185">Reference proteome</keyword>
<dbReference type="VEuPathDB" id="FungiDB:PITG_16751"/>
<reference evidence="2" key="1">
    <citation type="journal article" date="2009" name="Nature">
        <title>Genome sequence and analysis of the Irish potato famine pathogen Phytophthora infestans.</title>
        <authorList>
            <consortium name="The Broad Institute Genome Sequencing Platform"/>
            <person name="Haas B.J."/>
            <person name="Kamoun S."/>
            <person name="Zody M.C."/>
            <person name="Jiang R.H."/>
            <person name="Handsaker R.E."/>
            <person name="Cano L.M."/>
            <person name="Grabherr M."/>
            <person name="Kodira C.D."/>
            <person name="Raffaele S."/>
            <person name="Torto-Alalibo T."/>
            <person name="Bozkurt T.O."/>
            <person name="Ah-Fong A.M."/>
            <person name="Alvarado L."/>
            <person name="Anderson V.L."/>
            <person name="Armstrong M.R."/>
            <person name="Avrova A."/>
            <person name="Baxter L."/>
            <person name="Beynon J."/>
            <person name="Boevink P.C."/>
            <person name="Bollmann S.R."/>
            <person name="Bos J.I."/>
            <person name="Bulone V."/>
            <person name="Cai G."/>
            <person name="Cakir C."/>
            <person name="Carrington J.C."/>
            <person name="Chawner M."/>
            <person name="Conti L."/>
            <person name="Costanzo S."/>
            <person name="Ewan R."/>
            <person name="Fahlgren N."/>
            <person name="Fischbach M.A."/>
            <person name="Fugelstad J."/>
            <person name="Gilroy E.M."/>
            <person name="Gnerre S."/>
            <person name="Green P.J."/>
            <person name="Grenville-Briggs L.J."/>
            <person name="Griffith J."/>
            <person name="Grunwald N.J."/>
            <person name="Horn K."/>
            <person name="Horner N.R."/>
            <person name="Hu C.H."/>
            <person name="Huitema E."/>
            <person name="Jeong D.H."/>
            <person name="Jones A.M."/>
            <person name="Jones J.D."/>
            <person name="Jones R.W."/>
            <person name="Karlsson E.K."/>
            <person name="Kunjeti S.G."/>
            <person name="Lamour K."/>
            <person name="Liu Z."/>
            <person name="Ma L."/>
            <person name="Maclean D."/>
            <person name="Chibucos M.C."/>
            <person name="McDonald H."/>
            <person name="McWalters J."/>
            <person name="Meijer H.J."/>
            <person name="Morgan W."/>
            <person name="Morris P.F."/>
            <person name="Munro C.A."/>
            <person name="O'Neill K."/>
            <person name="Ospina-Giraldo M."/>
            <person name="Pinzon A."/>
            <person name="Pritchard L."/>
            <person name="Ramsahoye B."/>
            <person name="Ren Q."/>
            <person name="Restrepo S."/>
            <person name="Roy S."/>
            <person name="Sadanandom A."/>
            <person name="Savidor A."/>
            <person name="Schornack S."/>
            <person name="Schwartz D.C."/>
            <person name="Schumann U.D."/>
            <person name="Schwessinger B."/>
            <person name="Seyer L."/>
            <person name="Sharpe T."/>
            <person name="Silvar C."/>
            <person name="Song J."/>
            <person name="Studholme D.J."/>
            <person name="Sykes S."/>
            <person name="Thines M."/>
            <person name="van de Vondervoort P.J."/>
            <person name="Phuntumart V."/>
            <person name="Wawra S."/>
            <person name="Weide R."/>
            <person name="Win J."/>
            <person name="Young C."/>
            <person name="Zhou S."/>
            <person name="Fry W."/>
            <person name="Meyers B.C."/>
            <person name="van West P."/>
            <person name="Ristaino J."/>
            <person name="Govers F."/>
            <person name="Birch P.R."/>
            <person name="Whisson S.C."/>
            <person name="Judelson H.S."/>
            <person name="Nusbaum C."/>
        </authorList>
    </citation>
    <scope>NUCLEOTIDE SEQUENCE [LARGE SCALE GENOMIC DNA]</scope>
    <source>
        <strain evidence="2">T30-4</strain>
    </source>
</reference>
<protein>
    <recommendedName>
        <fullName evidence="3">F-box protein</fullName>
    </recommendedName>
</protein>
<organism evidence="1 2">
    <name type="scientific">Phytophthora infestans (strain T30-4)</name>
    <name type="common">Potato late blight agent</name>
    <dbReference type="NCBI Taxonomy" id="403677"/>
    <lineage>
        <taxon>Eukaryota</taxon>
        <taxon>Sar</taxon>
        <taxon>Stramenopiles</taxon>
        <taxon>Oomycota</taxon>
        <taxon>Peronosporomycetes</taxon>
        <taxon>Peronosporales</taxon>
        <taxon>Peronosporaceae</taxon>
        <taxon>Phytophthora</taxon>
    </lineage>
</organism>
<sequence length="508" mass="58164">MVWSTTIKASPSEQYKVEVMFVIPGPGQLGACSTVDSFEIVNSSMPLRQKQGVPVCVLPEPVYNSNPYSTEKVEIRWNKLFRFVPGLKRLDLTKISLVSKHTPEILEATASHCRHLEFLILPRNLEKRSTLSGPSIDKAMTTLYAAMERWYPTGALKQLSLPSWSQSNRYHGSTKYIENVTTFCPKIEYLDGYQKVKSYSDVHYPEMWTISLETWRAFNAKCSNLRSFHWFVVPFADPFFRVFGEYVKPKLQSLSLSAGMSWRYDRYVRDCSGRSAEAEVEEVTTPPGYGVFASDARAVFQACPALTDLSIDIDCRQNNKPQTHYVNSAVYGDEFWEAVAEHCPLLESIEMIDASGYQNFNVQAVKELSDRTLTALASLKYLTVIDLCAVRLTGQGIFDWLCHVTKFEDYVGPERMLSVWIGGHQRTRLAQPRFYAEIVELLRLLSEISEDALGAAARRTKPLIYIGNPYESKVSRMWSESYMRDQLWHTSSSDNTTEFRYFYQYLVN</sequence>
<dbReference type="GeneID" id="9465537"/>
<dbReference type="Proteomes" id="UP000006643">
    <property type="component" value="Unassembled WGS sequence"/>
</dbReference>
<dbReference type="EMBL" id="DS028168">
    <property type="protein sequence ID" value="EEY66669.1"/>
    <property type="molecule type" value="Genomic_DNA"/>
</dbReference>
<dbReference type="RefSeq" id="XP_002896970.1">
    <property type="nucleotide sequence ID" value="XM_002896924.1"/>
</dbReference>
<evidence type="ECO:0000313" key="2">
    <source>
        <dbReference type="Proteomes" id="UP000006643"/>
    </source>
</evidence>
<evidence type="ECO:0000313" key="1">
    <source>
        <dbReference type="EMBL" id="EEY66669.1"/>
    </source>
</evidence>
<dbReference type="KEGG" id="pif:PITG_16751"/>
<dbReference type="GO" id="GO:0031146">
    <property type="term" value="P:SCF-dependent proteasomal ubiquitin-dependent protein catabolic process"/>
    <property type="evidence" value="ECO:0007669"/>
    <property type="project" value="TreeGrafter"/>
</dbReference>
<dbReference type="InParanoid" id="D0NVJ2"/>
<accession>D0NVJ2</accession>
<dbReference type="OrthoDB" id="124258at2759"/>
<dbReference type="SUPFAM" id="SSF52047">
    <property type="entry name" value="RNI-like"/>
    <property type="match status" value="1"/>
</dbReference>
<dbReference type="GO" id="GO:0019005">
    <property type="term" value="C:SCF ubiquitin ligase complex"/>
    <property type="evidence" value="ECO:0007669"/>
    <property type="project" value="TreeGrafter"/>
</dbReference>
<dbReference type="OMA" id="IDIDCIQ"/>
<dbReference type="eggNOG" id="ENOG502RFIH">
    <property type="taxonomic scope" value="Eukaryota"/>
</dbReference>
<gene>
    <name evidence="1" type="ORF">PITG_16751</name>
</gene>
<evidence type="ECO:0008006" key="3">
    <source>
        <dbReference type="Google" id="ProtNLM"/>
    </source>
</evidence>
<name>D0NVJ2_PHYIT</name>